<feature type="coiled-coil region" evidence="1">
    <location>
        <begin position="416"/>
        <end position="494"/>
    </location>
</feature>
<protein>
    <recommendedName>
        <fullName evidence="4">Bacteriophage tail tape measure C-terminal domain-containing protein</fullName>
    </recommendedName>
</protein>
<dbReference type="EMBL" id="JBELOE010000265">
    <property type="protein sequence ID" value="MER2493363.1"/>
    <property type="molecule type" value="Genomic_DNA"/>
</dbReference>
<dbReference type="Proteomes" id="UP001467690">
    <property type="component" value="Unassembled WGS sequence"/>
</dbReference>
<gene>
    <name evidence="2" type="ORF">ABS311_15915</name>
</gene>
<sequence length="673" mass="73567">MGTLATLTIDLVGQSAKLRADLAKASKQTKSWSEKTRSFVNTAGKAFAAMGVTAVTAWAAIYVETSKTADLLAKTSDKLGILPEKLQALQHAGEQTGVGVETTNMALQRMVRRVAEAGQGTGEAVGALKELNLNATELAQMSPDEQFKAIAEAMSGVSNQGDKVRLAMKLFDSEGVSLVNTLDLGREGLNAMEQEINDLGIAMDRLSLAKIEMANDAFDKATKSTSSFGNALTTSTAPIVGALSDMFTQAAMEAGGFGNIAQNVMKATVTSIGFVSDAGRGLKVVFMLIRQAVAELANEIIQLGTTGSKVGAALAEFFGFESSTINHINKFAESFSGTTERLKKELQDTVAEPMPSEKIKAWFDDVQQKFEYEAQKIADDKKNNINLGATISTSTSDDSKDNKSDERLVESARNRYQQIYDAKLLQEERLQELEERKYERLQEEMEREIELLRSKNLATAEIESNYRIAKEQAEEQHQQKIADIEKNRQLQQAQQRVVELQNYSQLFDGMAGITASFKGEQSGMYRAMFAASKAFSVAESIIKIQQGIANAASLPWPQNLAAISSTVATTAGVISTIQGTNLQGMAHSGIDTIPREGTWLLDKGERVYTQDSARQLDEMYNATVTTNNTPVNITLNYDIKTNSAKDFRQVLMENNQYVFNAVESVMNKKGRRL</sequence>
<reference evidence="2 3" key="1">
    <citation type="submission" date="2024-06" db="EMBL/GenBank/DDBJ databases">
        <authorList>
            <person name="Chen R.Y."/>
        </authorList>
    </citation>
    <scope>NUCLEOTIDE SEQUENCE [LARGE SCALE GENOMIC DNA]</scope>
    <source>
        <strain evidence="2 3">D2</strain>
    </source>
</reference>
<dbReference type="RefSeq" id="WP_143872513.1">
    <property type="nucleotide sequence ID" value="NZ_CP041660.1"/>
</dbReference>
<organism evidence="2 3">
    <name type="scientific">Catenovulum sediminis</name>
    <dbReference type="NCBI Taxonomy" id="1740262"/>
    <lineage>
        <taxon>Bacteria</taxon>
        <taxon>Pseudomonadati</taxon>
        <taxon>Pseudomonadota</taxon>
        <taxon>Gammaproteobacteria</taxon>
        <taxon>Alteromonadales</taxon>
        <taxon>Alteromonadaceae</taxon>
        <taxon>Catenovulum</taxon>
    </lineage>
</organism>
<comment type="caution">
    <text evidence="2">The sequence shown here is derived from an EMBL/GenBank/DDBJ whole genome shotgun (WGS) entry which is preliminary data.</text>
</comment>
<keyword evidence="1" id="KW-0175">Coiled coil</keyword>
<proteinExistence type="predicted"/>
<evidence type="ECO:0000313" key="2">
    <source>
        <dbReference type="EMBL" id="MER2493363.1"/>
    </source>
</evidence>
<evidence type="ECO:0000256" key="1">
    <source>
        <dbReference type="SAM" id="Coils"/>
    </source>
</evidence>
<name>A0ABV1RK95_9ALTE</name>
<evidence type="ECO:0008006" key="4">
    <source>
        <dbReference type="Google" id="ProtNLM"/>
    </source>
</evidence>
<evidence type="ECO:0000313" key="3">
    <source>
        <dbReference type="Proteomes" id="UP001467690"/>
    </source>
</evidence>
<keyword evidence="3" id="KW-1185">Reference proteome</keyword>
<accession>A0ABV1RK95</accession>